<feature type="domain" description="Coilin tudor" evidence="2">
    <location>
        <begin position="556"/>
        <end position="652"/>
    </location>
</feature>
<feature type="region of interest" description="Disordered" evidence="1">
    <location>
        <begin position="322"/>
        <end position="389"/>
    </location>
</feature>
<protein>
    <recommendedName>
        <fullName evidence="2">Coilin tudor domain-containing protein</fullName>
    </recommendedName>
</protein>
<evidence type="ECO:0000259" key="2">
    <source>
        <dbReference type="Pfam" id="PF23086"/>
    </source>
</evidence>
<sequence length="659" mass="73000">MTWASKSCPTDTQTPIDPKTRPIECHNSAEDIDNIVDHCRQLTITAGNLAFAQHIDHRKGDRLSSMSSSQPNRNQKIPIASSKLVANHRVVPKPADDYAFNKYKTRRYDGSATGDNKVMIFDNSSTTSISSDCSVNLSKSSKSTSSSASNVARLQTSIPRPANSRTPTPPIPAKYTTNQRKAIQTQPKYSERNVKSGQNQNNTINDRLNGNEVVRSDIKVMKTKSTASSDLNATKTHNNNNGVIAGGPTGGQSYGTSIRYTTQVSGLPRPQTAHIVSTSSQSADNHKIKTVNYMENRLKHGKVKTSVENTLKAAKNLLKCDPKARKSTTQRNDNKRTVPINTSVPIKSEKGIKREANTTAVPIKSEKGFKRESNTSNTGGQPPKRLRSDVKPDISIIKIERKPEVIDDEIEILSVRDIPLRKAFKSAMPSLKEKTQPLFRSTPSTSSEGQTHTSRPKKKRATKEATEPVDQFSPVIVLDRCVAPQVDHYFDDIIKKKLQELEALTSNAKQSARKTFPKRANNNGNTDATPVSSDHMNGKNYDNVSNTKPEEKKSTILFEELEPLTGNPNVGDLLAFKMLTLSSDGHTMEASPFNVGSALHVNKDNRMVDILLQDTLHRQRNAKTDYNREEHPSHIISLKINWSTVLEPKLIQRAQTKIS</sequence>
<feature type="region of interest" description="Disordered" evidence="1">
    <location>
        <begin position="429"/>
        <end position="467"/>
    </location>
</feature>
<dbReference type="Pfam" id="PF23086">
    <property type="entry name" value="Tudor_Coilin"/>
    <property type="match status" value="1"/>
</dbReference>
<feature type="compositionally biased region" description="Polar residues" evidence="1">
    <location>
        <begin position="520"/>
        <end position="547"/>
    </location>
</feature>
<feature type="compositionally biased region" description="Polar residues" evidence="1">
    <location>
        <begin position="195"/>
        <end position="206"/>
    </location>
</feature>
<name>A0A7R9KP05_9ACAR</name>
<proteinExistence type="predicted"/>
<feature type="compositionally biased region" description="Basic and acidic residues" evidence="1">
    <location>
        <begin position="364"/>
        <end position="373"/>
    </location>
</feature>
<feature type="region of interest" description="Disordered" evidence="1">
    <location>
        <begin position="507"/>
        <end position="548"/>
    </location>
</feature>
<dbReference type="InterPro" id="IPR056398">
    <property type="entry name" value="Tudor_Coilin"/>
</dbReference>
<feature type="compositionally biased region" description="Polar residues" evidence="1">
    <location>
        <begin position="150"/>
        <end position="166"/>
    </location>
</feature>
<evidence type="ECO:0000256" key="1">
    <source>
        <dbReference type="SAM" id="MobiDB-lite"/>
    </source>
</evidence>
<dbReference type="EMBL" id="OC858637">
    <property type="protein sequence ID" value="CAD7626687.1"/>
    <property type="molecule type" value="Genomic_DNA"/>
</dbReference>
<dbReference type="OrthoDB" id="6516674at2759"/>
<feature type="compositionally biased region" description="Polar residues" evidence="1">
    <location>
        <begin position="225"/>
        <end position="242"/>
    </location>
</feature>
<feature type="region of interest" description="Disordered" evidence="1">
    <location>
        <begin position="1"/>
        <end position="23"/>
    </location>
</feature>
<feature type="compositionally biased region" description="Basic and acidic residues" evidence="1">
    <location>
        <begin position="347"/>
        <end position="356"/>
    </location>
</feature>
<feature type="compositionally biased region" description="Polar residues" evidence="1">
    <location>
        <begin position="438"/>
        <end position="453"/>
    </location>
</feature>
<dbReference type="AlphaFoldDB" id="A0A7R9KP05"/>
<feature type="compositionally biased region" description="Low complexity" evidence="1">
    <location>
        <begin position="127"/>
        <end position="149"/>
    </location>
</feature>
<dbReference type="Proteomes" id="UP000759131">
    <property type="component" value="Unassembled WGS sequence"/>
</dbReference>
<accession>A0A7R9KP05</accession>
<organism evidence="3">
    <name type="scientific">Medioppia subpectinata</name>
    <dbReference type="NCBI Taxonomy" id="1979941"/>
    <lineage>
        <taxon>Eukaryota</taxon>
        <taxon>Metazoa</taxon>
        <taxon>Ecdysozoa</taxon>
        <taxon>Arthropoda</taxon>
        <taxon>Chelicerata</taxon>
        <taxon>Arachnida</taxon>
        <taxon>Acari</taxon>
        <taxon>Acariformes</taxon>
        <taxon>Sarcoptiformes</taxon>
        <taxon>Oribatida</taxon>
        <taxon>Brachypylina</taxon>
        <taxon>Oppioidea</taxon>
        <taxon>Oppiidae</taxon>
        <taxon>Medioppia</taxon>
    </lineage>
</organism>
<dbReference type="EMBL" id="CAJPIZ010004062">
    <property type="protein sequence ID" value="CAG2107117.1"/>
    <property type="molecule type" value="Genomic_DNA"/>
</dbReference>
<reference evidence="3" key="1">
    <citation type="submission" date="2020-11" db="EMBL/GenBank/DDBJ databases">
        <authorList>
            <person name="Tran Van P."/>
        </authorList>
    </citation>
    <scope>NUCLEOTIDE SEQUENCE</scope>
</reference>
<gene>
    <name evidence="3" type="ORF">OSB1V03_LOCUS7120</name>
</gene>
<keyword evidence="4" id="KW-1185">Reference proteome</keyword>
<evidence type="ECO:0000313" key="3">
    <source>
        <dbReference type="EMBL" id="CAD7626687.1"/>
    </source>
</evidence>
<evidence type="ECO:0000313" key="4">
    <source>
        <dbReference type="Proteomes" id="UP000759131"/>
    </source>
</evidence>
<feature type="region of interest" description="Disordered" evidence="1">
    <location>
        <begin position="225"/>
        <end position="250"/>
    </location>
</feature>
<feature type="compositionally biased region" description="Polar residues" evidence="1">
    <location>
        <begin position="1"/>
        <end position="15"/>
    </location>
</feature>
<feature type="compositionally biased region" description="Polar residues" evidence="1">
    <location>
        <begin position="175"/>
        <end position="188"/>
    </location>
</feature>
<feature type="region of interest" description="Disordered" evidence="1">
    <location>
        <begin position="127"/>
        <end position="206"/>
    </location>
</feature>